<name>A0A0G0T1N1_9BACT</name>
<evidence type="ECO:0000313" key="2">
    <source>
        <dbReference type="Proteomes" id="UP000034072"/>
    </source>
</evidence>
<sequence length="251" mass="29103">MGKNKSNKKVINTFRDFLRTDSFQKTARELRVKYGILPSGISISDKELPEINQQTFPINFGSGDLYRELNRDIENLISGFPIKHWAVVFLSKVYIFYNDIERFVHLKPDFDYGVIEIFNLAEDLSTYDGGFDPDNGNSPMALLKEVVNRGDEYPIAIGVHKDATKRDLIDFISKNWKRIAGERSGEESRLLQVRTRREGSREMTDFIYRNRHMSRKKLANLVCEMFPEKLTRSIDAGSIGKIISIEKKRRK</sequence>
<accession>A0A0G0T1N1</accession>
<dbReference type="AlphaFoldDB" id="A0A0G0T1N1"/>
<reference evidence="1 2" key="1">
    <citation type="journal article" date="2015" name="Nature">
        <title>rRNA introns, odd ribosomes, and small enigmatic genomes across a large radiation of phyla.</title>
        <authorList>
            <person name="Brown C.T."/>
            <person name="Hug L.A."/>
            <person name="Thomas B.C."/>
            <person name="Sharon I."/>
            <person name="Castelle C.J."/>
            <person name="Singh A."/>
            <person name="Wilkins M.J."/>
            <person name="Williams K.H."/>
            <person name="Banfield J.F."/>
        </authorList>
    </citation>
    <scope>NUCLEOTIDE SEQUENCE [LARGE SCALE GENOMIC DNA]</scope>
</reference>
<evidence type="ECO:0000313" key="1">
    <source>
        <dbReference type="EMBL" id="KKR41010.1"/>
    </source>
</evidence>
<comment type="caution">
    <text evidence="1">The sequence shown here is derived from an EMBL/GenBank/DDBJ whole genome shotgun (WGS) entry which is preliminary data.</text>
</comment>
<proteinExistence type="predicted"/>
<dbReference type="Proteomes" id="UP000034072">
    <property type="component" value="Unassembled WGS sequence"/>
</dbReference>
<gene>
    <name evidence="1" type="ORF">UT75_C0002G0047</name>
</gene>
<dbReference type="EMBL" id="LBXZ01000002">
    <property type="protein sequence ID" value="KKR41010.1"/>
    <property type="molecule type" value="Genomic_DNA"/>
</dbReference>
<organism evidence="1 2">
    <name type="scientific">Candidatus Yanofskybacteria bacterium GW2011_GWE2_40_11</name>
    <dbReference type="NCBI Taxonomy" id="1619033"/>
    <lineage>
        <taxon>Bacteria</taxon>
        <taxon>Candidatus Yanofskyibacteriota</taxon>
    </lineage>
</organism>
<protein>
    <submittedName>
        <fullName evidence="1">Uncharacterized protein</fullName>
    </submittedName>
</protein>